<organism evidence="2 3">
    <name type="scientific">Fusarium albosuccineum</name>
    <dbReference type="NCBI Taxonomy" id="1237068"/>
    <lineage>
        <taxon>Eukaryota</taxon>
        <taxon>Fungi</taxon>
        <taxon>Dikarya</taxon>
        <taxon>Ascomycota</taxon>
        <taxon>Pezizomycotina</taxon>
        <taxon>Sordariomycetes</taxon>
        <taxon>Hypocreomycetidae</taxon>
        <taxon>Hypocreales</taxon>
        <taxon>Nectriaceae</taxon>
        <taxon>Fusarium</taxon>
        <taxon>Fusarium decemcellulare species complex</taxon>
    </lineage>
</organism>
<evidence type="ECO:0000313" key="3">
    <source>
        <dbReference type="Proteomes" id="UP000554235"/>
    </source>
</evidence>
<accession>A0A8H4LPJ3</accession>
<dbReference type="AlphaFoldDB" id="A0A8H4LPJ3"/>
<gene>
    <name evidence="2" type="ORF">FALBO_563</name>
</gene>
<feature type="compositionally biased region" description="Polar residues" evidence="1">
    <location>
        <begin position="77"/>
        <end position="97"/>
    </location>
</feature>
<reference evidence="2 3" key="1">
    <citation type="submission" date="2020-01" db="EMBL/GenBank/DDBJ databases">
        <title>Identification and distribution of gene clusters putatively required for synthesis of sphingolipid metabolism inhibitors in phylogenetically diverse species of the filamentous fungus Fusarium.</title>
        <authorList>
            <person name="Kim H.-S."/>
            <person name="Busman M."/>
            <person name="Brown D.W."/>
            <person name="Divon H."/>
            <person name="Uhlig S."/>
            <person name="Proctor R.H."/>
        </authorList>
    </citation>
    <scope>NUCLEOTIDE SEQUENCE [LARGE SCALE GENOMIC DNA]</scope>
    <source>
        <strain evidence="2 3">NRRL 20459</strain>
    </source>
</reference>
<name>A0A8H4LPJ3_9HYPO</name>
<dbReference type="Proteomes" id="UP000554235">
    <property type="component" value="Unassembled WGS sequence"/>
</dbReference>
<evidence type="ECO:0000256" key="1">
    <source>
        <dbReference type="SAM" id="MobiDB-lite"/>
    </source>
</evidence>
<sequence>MAGNASDTEAQSFASFHFPNSHTALEFFNNDRVSGPDYTMASDDGYVLEDEDFFQDISIPSSYLSSFSIRTASASPHSLATTPTLDSNSVQKSSKTAPRNPGAELHLPAYYVHQIDWQHPVNIRELANCSKQHKHEVDALFWDTNHPFEPSSEAGCEEYKKERAEWRALRLKCIYRERSDKEQARDQKILSRIDEIADRREQRRQQGESTEPK</sequence>
<protein>
    <submittedName>
        <fullName evidence="2">Uncharacterized protein</fullName>
    </submittedName>
</protein>
<proteinExistence type="predicted"/>
<evidence type="ECO:0000313" key="2">
    <source>
        <dbReference type="EMBL" id="KAF4472539.1"/>
    </source>
</evidence>
<feature type="region of interest" description="Disordered" evidence="1">
    <location>
        <begin position="179"/>
        <end position="213"/>
    </location>
</feature>
<dbReference type="OrthoDB" id="5094920at2759"/>
<keyword evidence="3" id="KW-1185">Reference proteome</keyword>
<comment type="caution">
    <text evidence="2">The sequence shown here is derived from an EMBL/GenBank/DDBJ whole genome shotgun (WGS) entry which is preliminary data.</text>
</comment>
<feature type="region of interest" description="Disordered" evidence="1">
    <location>
        <begin position="77"/>
        <end position="103"/>
    </location>
</feature>
<dbReference type="EMBL" id="JAADYS010000067">
    <property type="protein sequence ID" value="KAF4472539.1"/>
    <property type="molecule type" value="Genomic_DNA"/>
</dbReference>